<dbReference type="FunFam" id="3.40.50.1100:FF:000037">
    <property type="entry name" value="Bifunctional D-cysteine desulfhydrase/1-aminocyclopropane-1-carboxylate deaminase, mitochondrial"/>
    <property type="match status" value="1"/>
</dbReference>
<sequence>MADKRPQWEDLLDEVPDLTPRQRALAKVRLVQRYPNESERLVALVEPQDARKNVLLALDEWTIWDELCFIFSFGTRVSQPSEPTTKDCPGGPSYTMEPVERRLVNDNVHLRQRNACPLKSGAMQGASCRVPKTRFRLGMLPTPIHEWRLQGLPEGVRLLVKRDDLSGMQLSGNKVRKLEFLLAEAVQGGHDCVVTIGGIQSNHARATAVAARYLGLDCHLILRTSRQRVGDDPGLVGNLLVERLVGAELHLVTKEEYGSVGSTALLEQLRQELEAAGRKPYVIPVGGSNPLGTWGYIEAVNEIVQQLQQQPHLGPVTDICMACGSGGTSAGLALGSHLSSLGARVHAYGVCDTPEYFYNFIDGLFAGLGASSAAATTSAATAAAETTSAATAAAEGKGGTSSSISVDARSLLRVVQSRGSGYAISTDEELRTTQAVSAATGVVLDPVYGGKAVYCMLREMYDNPHEWRGRTVLFVHTGGLLGMYDKLDQLGPLVQAHGPRVARMQVQAVPRPPREGELGEERRT</sequence>
<dbReference type="Pfam" id="PF00291">
    <property type="entry name" value="PALP"/>
    <property type="match status" value="1"/>
</dbReference>
<feature type="domain" description="Tryptophan synthase beta chain-like PALP" evidence="4">
    <location>
        <begin position="138"/>
        <end position="478"/>
    </location>
</feature>
<dbReference type="InterPro" id="IPR036052">
    <property type="entry name" value="TrpB-like_PALP_sf"/>
</dbReference>
<dbReference type="PANTHER" id="PTHR43780">
    <property type="entry name" value="1-AMINOCYCLOPROPANE-1-CARBOXYLATE DEAMINASE-RELATED"/>
    <property type="match status" value="1"/>
</dbReference>
<evidence type="ECO:0000256" key="2">
    <source>
        <dbReference type="ARBA" id="ARBA00008639"/>
    </source>
</evidence>
<dbReference type="Proteomes" id="UP001054857">
    <property type="component" value="Unassembled WGS sequence"/>
</dbReference>
<dbReference type="SUPFAM" id="SSF53686">
    <property type="entry name" value="Tryptophan synthase beta subunit-like PLP-dependent enzymes"/>
    <property type="match status" value="1"/>
</dbReference>
<evidence type="ECO:0000256" key="3">
    <source>
        <dbReference type="ARBA" id="ARBA00022898"/>
    </source>
</evidence>
<reference evidence="5 6" key="1">
    <citation type="journal article" date="2021" name="Sci. Rep.">
        <title>Genome sequencing of the multicellular alga Astrephomene provides insights into convergent evolution of germ-soma differentiation.</title>
        <authorList>
            <person name="Yamashita S."/>
            <person name="Yamamoto K."/>
            <person name="Matsuzaki R."/>
            <person name="Suzuki S."/>
            <person name="Yamaguchi H."/>
            <person name="Hirooka S."/>
            <person name="Minakuchi Y."/>
            <person name="Miyagishima S."/>
            <person name="Kawachi M."/>
            <person name="Toyoda A."/>
            <person name="Nozaki H."/>
        </authorList>
    </citation>
    <scope>NUCLEOTIDE SEQUENCE [LARGE SCALE GENOMIC DNA]</scope>
    <source>
        <strain evidence="5 6">NIES-4017</strain>
    </source>
</reference>
<organism evidence="5 6">
    <name type="scientific">Astrephomene gubernaculifera</name>
    <dbReference type="NCBI Taxonomy" id="47775"/>
    <lineage>
        <taxon>Eukaryota</taxon>
        <taxon>Viridiplantae</taxon>
        <taxon>Chlorophyta</taxon>
        <taxon>core chlorophytes</taxon>
        <taxon>Chlorophyceae</taxon>
        <taxon>CS clade</taxon>
        <taxon>Chlamydomonadales</taxon>
        <taxon>Astrephomenaceae</taxon>
        <taxon>Astrephomene</taxon>
    </lineage>
</organism>
<protein>
    <recommendedName>
        <fullName evidence="4">Tryptophan synthase beta chain-like PALP domain-containing protein</fullName>
    </recommendedName>
</protein>
<comment type="similarity">
    <text evidence="2">Belongs to the ACC deaminase/D-cysteine desulfhydrase family.</text>
</comment>
<accession>A0AAD3DV09</accession>
<evidence type="ECO:0000259" key="4">
    <source>
        <dbReference type="Pfam" id="PF00291"/>
    </source>
</evidence>
<keyword evidence="6" id="KW-1185">Reference proteome</keyword>
<comment type="caution">
    <text evidence="5">The sequence shown here is derived from an EMBL/GenBank/DDBJ whole genome shotgun (WGS) entry which is preliminary data.</text>
</comment>
<gene>
    <name evidence="5" type="ORF">Agub_g8810</name>
</gene>
<keyword evidence="3" id="KW-0663">Pyridoxal phosphate</keyword>
<comment type="cofactor">
    <cofactor evidence="1">
        <name>pyridoxal 5'-phosphate</name>
        <dbReference type="ChEBI" id="CHEBI:597326"/>
    </cofactor>
</comment>
<dbReference type="GO" id="GO:0019148">
    <property type="term" value="F:D-cysteine desulfhydrase activity"/>
    <property type="evidence" value="ECO:0007669"/>
    <property type="project" value="TreeGrafter"/>
</dbReference>
<evidence type="ECO:0000313" key="5">
    <source>
        <dbReference type="EMBL" id="GFR47123.1"/>
    </source>
</evidence>
<dbReference type="InterPro" id="IPR027278">
    <property type="entry name" value="ACCD_DCysDesulf"/>
</dbReference>
<evidence type="ECO:0000256" key="1">
    <source>
        <dbReference type="ARBA" id="ARBA00001933"/>
    </source>
</evidence>
<name>A0AAD3DV09_9CHLO</name>
<proteinExistence type="inferred from homology"/>
<dbReference type="PANTHER" id="PTHR43780:SF2">
    <property type="entry name" value="1-AMINOCYCLOPROPANE-1-CARBOXYLATE DEAMINASE-RELATED"/>
    <property type="match status" value="1"/>
</dbReference>
<dbReference type="EMBL" id="BMAR01000017">
    <property type="protein sequence ID" value="GFR47123.1"/>
    <property type="molecule type" value="Genomic_DNA"/>
</dbReference>
<dbReference type="Gene3D" id="3.40.50.1100">
    <property type="match status" value="2"/>
</dbReference>
<evidence type="ECO:0000313" key="6">
    <source>
        <dbReference type="Proteomes" id="UP001054857"/>
    </source>
</evidence>
<dbReference type="InterPro" id="IPR001926">
    <property type="entry name" value="TrpB-like_PALP"/>
</dbReference>
<dbReference type="AlphaFoldDB" id="A0AAD3DV09"/>